<dbReference type="RefSeq" id="XP_072816744.1">
    <property type="nucleotide sequence ID" value="XM_072960643.1"/>
</dbReference>
<protein>
    <submittedName>
        <fullName evidence="3">Uncharacterized protein</fullName>
    </submittedName>
</protein>
<sequence length="210" mass="23637">MRDYTAESSGARPPARGPAVSVSLQPPSQKRAEASQIRKTRRNPKPTALFLMSRGRTPSCLHSGWPVYWGTSRNTCEAGTPEVDNARRCFCEGTYFQAFQVPELTCSLGWWLGSVCMELEISTPVNLQPATTTFFRSVPFRSAFCFLLHLLPPHRKARNESSRGEDDTTGCQPPEHMSRKPIPLSTKGWHYINPPASRREREKKSESLNL</sequence>
<dbReference type="Proteomes" id="UP001652581">
    <property type="component" value="Chromosome 4"/>
</dbReference>
<feature type="region of interest" description="Disordered" evidence="1">
    <location>
        <begin position="1"/>
        <end position="40"/>
    </location>
</feature>
<name>A0ABM5D758_VICPA</name>
<accession>A0ABM5D758</accession>
<reference evidence="3" key="1">
    <citation type="submission" date="2025-08" db="UniProtKB">
        <authorList>
            <consortium name="RefSeq"/>
        </authorList>
    </citation>
    <scope>IDENTIFICATION</scope>
</reference>
<organism evidence="2 3">
    <name type="scientific">Vicugna pacos</name>
    <name type="common">Alpaca</name>
    <name type="synonym">Lama pacos</name>
    <dbReference type="NCBI Taxonomy" id="30538"/>
    <lineage>
        <taxon>Eukaryota</taxon>
        <taxon>Metazoa</taxon>
        <taxon>Chordata</taxon>
        <taxon>Craniata</taxon>
        <taxon>Vertebrata</taxon>
        <taxon>Euteleostomi</taxon>
        <taxon>Mammalia</taxon>
        <taxon>Eutheria</taxon>
        <taxon>Laurasiatheria</taxon>
        <taxon>Artiodactyla</taxon>
        <taxon>Tylopoda</taxon>
        <taxon>Camelidae</taxon>
        <taxon>Vicugna</taxon>
    </lineage>
</organism>
<feature type="compositionally biased region" description="Basic and acidic residues" evidence="1">
    <location>
        <begin position="197"/>
        <end position="210"/>
    </location>
</feature>
<dbReference type="GeneID" id="116280226"/>
<evidence type="ECO:0000313" key="3">
    <source>
        <dbReference type="RefSeq" id="XP_072816744.1"/>
    </source>
</evidence>
<evidence type="ECO:0000313" key="2">
    <source>
        <dbReference type="Proteomes" id="UP001652581"/>
    </source>
</evidence>
<evidence type="ECO:0000256" key="1">
    <source>
        <dbReference type="SAM" id="MobiDB-lite"/>
    </source>
</evidence>
<proteinExistence type="predicted"/>
<feature type="region of interest" description="Disordered" evidence="1">
    <location>
        <begin position="157"/>
        <end position="210"/>
    </location>
</feature>
<gene>
    <name evidence="3" type="primary">LOC116280226</name>
</gene>
<keyword evidence="2" id="KW-1185">Reference proteome</keyword>